<sequence length="46" mass="4763">MPGDTLLHRLNPVVKLGLAAAIIVGIFLSDTYVALLGFLALTLALG</sequence>
<keyword evidence="1 2" id="KW-0812">Transmembrane</keyword>
<dbReference type="EMBL" id="JAABFR010002083">
    <property type="protein sequence ID" value="MBD4339145.1"/>
    <property type="molecule type" value="Genomic_DNA"/>
</dbReference>
<proteinExistence type="predicted"/>
<feature type="non-terminal residue" evidence="2">
    <location>
        <position position="46"/>
    </location>
</feature>
<keyword evidence="1" id="KW-1133">Transmembrane helix</keyword>
<gene>
    <name evidence="2" type="ORF">GUH15_24450</name>
</gene>
<organism evidence="2 3">
    <name type="scientific">Xanthomonas citri pv. citri</name>
    <dbReference type="NCBI Taxonomy" id="611301"/>
    <lineage>
        <taxon>Bacteria</taxon>
        <taxon>Pseudomonadati</taxon>
        <taxon>Pseudomonadota</taxon>
        <taxon>Gammaproteobacteria</taxon>
        <taxon>Lysobacterales</taxon>
        <taxon>Lysobacteraceae</taxon>
        <taxon>Xanthomonas</taxon>
    </lineage>
</organism>
<accession>A0A8I0L4M6</accession>
<reference evidence="2" key="1">
    <citation type="submission" date="2020-01" db="EMBL/GenBank/DDBJ databases">
        <authorList>
            <person name="Richard D."/>
        </authorList>
    </citation>
    <scope>NUCLEOTIDE SEQUENCE</scope>
    <source>
        <strain evidence="2">JP541</strain>
    </source>
</reference>
<protein>
    <submittedName>
        <fullName evidence="2">Energy-coupling factor transporter transmembrane protein EcfT</fullName>
    </submittedName>
</protein>
<evidence type="ECO:0000256" key="1">
    <source>
        <dbReference type="SAM" id="Phobius"/>
    </source>
</evidence>
<evidence type="ECO:0000313" key="2">
    <source>
        <dbReference type="EMBL" id="MBD4339145.1"/>
    </source>
</evidence>
<evidence type="ECO:0000313" key="3">
    <source>
        <dbReference type="Proteomes" id="UP000653002"/>
    </source>
</evidence>
<comment type="caution">
    <text evidence="2">The sequence shown here is derived from an EMBL/GenBank/DDBJ whole genome shotgun (WGS) entry which is preliminary data.</text>
</comment>
<feature type="transmembrane region" description="Helical" evidence="1">
    <location>
        <begin position="20"/>
        <end position="45"/>
    </location>
</feature>
<keyword evidence="1" id="KW-0472">Membrane</keyword>
<dbReference type="Proteomes" id="UP000653002">
    <property type="component" value="Unassembled WGS sequence"/>
</dbReference>
<name>A0A8I0L4M6_XANCI</name>
<dbReference type="AlphaFoldDB" id="A0A8I0L4M6"/>